<dbReference type="SMART" id="SM00933">
    <property type="entry name" value="NurA"/>
    <property type="match status" value="1"/>
</dbReference>
<dbReference type="RefSeq" id="WP_011008528.1">
    <property type="nucleotide sequence ID" value="NZ_DUJP01000027.1"/>
</dbReference>
<proteinExistence type="predicted"/>
<dbReference type="OMA" id="LYVEFPK"/>
<dbReference type="AlphaFoldDB" id="A0A832SX06"/>
<comment type="caution">
    <text evidence="2">The sequence shown here is derived from an EMBL/GenBank/DDBJ whole genome shotgun (WGS) entry which is preliminary data.</text>
</comment>
<accession>A0A832SX06</accession>
<dbReference type="InterPro" id="IPR018977">
    <property type="entry name" value="NurA_domain"/>
</dbReference>
<organism evidence="2 3">
    <name type="scientific">Pyrobaculum aerophilum</name>
    <dbReference type="NCBI Taxonomy" id="13773"/>
    <lineage>
        <taxon>Archaea</taxon>
        <taxon>Thermoproteota</taxon>
        <taxon>Thermoprotei</taxon>
        <taxon>Thermoproteales</taxon>
        <taxon>Thermoproteaceae</taxon>
        <taxon>Pyrobaculum</taxon>
    </lineage>
</organism>
<evidence type="ECO:0000259" key="1">
    <source>
        <dbReference type="SMART" id="SM00933"/>
    </source>
</evidence>
<evidence type="ECO:0000313" key="3">
    <source>
        <dbReference type="Proteomes" id="UP000651120"/>
    </source>
</evidence>
<dbReference type="GeneID" id="1464394"/>
<dbReference type="EMBL" id="DUJP01000027">
    <property type="protein sequence ID" value="HII47176.1"/>
    <property type="molecule type" value="Genomic_DNA"/>
</dbReference>
<sequence>MRDLLSQLLRFAELEYTLRKLEVPEALRKLVVPCESEDKPDYYAVDSGYVVQKIGSFDVLIQSIVAVGREVRRRFLIKKVVEDVHTEARRREIRFAESIDADIVLVDGPLTPYVGVTRVIGVSKDPRLVRYGPRIEDDATRDLFVRLSKRWGEREVAGALLASVPAGSYLLPVDIGGLRGTFFKSEWVLYVEFPKNLSADALCALFKRYPVRLRVAHHLAKIGREYVKSVRAVLSSLMGASLHFRDIL</sequence>
<name>A0A832SX06_9CREN</name>
<feature type="domain" description="NurA" evidence="1">
    <location>
        <begin position="40"/>
        <end position="222"/>
    </location>
</feature>
<dbReference type="Pfam" id="PF09376">
    <property type="entry name" value="NurA"/>
    <property type="match status" value="1"/>
</dbReference>
<protein>
    <submittedName>
        <fullName evidence="2">DNA double-strand break repair nuclease NurA</fullName>
    </submittedName>
</protein>
<evidence type="ECO:0000313" key="2">
    <source>
        <dbReference type="EMBL" id="HII47176.1"/>
    </source>
</evidence>
<gene>
    <name evidence="2" type="ORF">HA333_06955</name>
</gene>
<reference evidence="2" key="1">
    <citation type="journal article" date="2020" name="bioRxiv">
        <title>A rank-normalized archaeal taxonomy based on genome phylogeny resolves widespread incomplete and uneven classifications.</title>
        <authorList>
            <person name="Rinke C."/>
            <person name="Chuvochina M."/>
            <person name="Mussig A.J."/>
            <person name="Chaumeil P.-A."/>
            <person name="Waite D.W."/>
            <person name="Whitman W.B."/>
            <person name="Parks D.H."/>
            <person name="Hugenholtz P."/>
        </authorList>
    </citation>
    <scope>NUCLEOTIDE SEQUENCE</scope>
    <source>
        <strain evidence="2">UBA8839</strain>
    </source>
</reference>
<dbReference type="Proteomes" id="UP000651120">
    <property type="component" value="Unassembled WGS sequence"/>
</dbReference>